<sequence>MRRDCIEMTTSSELVYSTSICPVSRQQLIELMKKSLSEKRFNHVLRVEEMALKLAEQTGESLEKASIAALVHDYAKERPDSEMIQLIKSGNFDQELIQYGNAIWHGILGAELIESELGITDSAIKSAVRLHTTGAKEMSLLDKIIYVADYIELGRVFPIVEEARKLAFADLDQAVAFETYHVLLYLMERNLKIYPKTVETYNQWVAKK</sequence>
<reference evidence="8 9" key="1">
    <citation type="submission" date="2017-05" db="EMBL/GenBank/DDBJ databases">
        <title>Vagococcus spp. assemblies.</title>
        <authorList>
            <person name="Gulvik C.A."/>
        </authorList>
    </citation>
    <scope>NUCLEOTIDE SEQUENCE [LARGE SCALE GENOMIC DNA]</scope>
    <source>
        <strain evidence="8 9">NCFB 2777</strain>
    </source>
</reference>
<dbReference type="OrthoDB" id="9782134at2"/>
<evidence type="ECO:0000256" key="5">
    <source>
        <dbReference type="ARBA" id="ARBA00023004"/>
    </source>
</evidence>
<keyword evidence="2" id="KW-0479">Metal-binding</keyword>
<gene>
    <name evidence="8" type="ORF">CBF35_13555</name>
</gene>
<evidence type="ECO:0000256" key="4">
    <source>
        <dbReference type="ARBA" id="ARBA00022801"/>
    </source>
</evidence>
<dbReference type="GO" id="GO:0008803">
    <property type="term" value="F:bis(5'-nucleosyl)-tetraphosphatase (symmetrical) activity"/>
    <property type="evidence" value="ECO:0007669"/>
    <property type="project" value="UniProtKB-EC"/>
</dbReference>
<dbReference type="SMART" id="SM00471">
    <property type="entry name" value="HDc"/>
    <property type="match status" value="1"/>
</dbReference>
<protein>
    <recommendedName>
        <fullName evidence="1">bis(5'-nucleosyl)-tetraphosphatase (symmetrical)</fullName>
        <ecNumber evidence="1">3.6.1.41</ecNumber>
    </recommendedName>
</protein>
<dbReference type="GO" id="GO:0000166">
    <property type="term" value="F:nucleotide binding"/>
    <property type="evidence" value="ECO:0007669"/>
    <property type="project" value="UniProtKB-KW"/>
</dbReference>
<dbReference type="CDD" id="cd00077">
    <property type="entry name" value="HDc"/>
    <property type="match status" value="1"/>
</dbReference>
<dbReference type="GO" id="GO:0046872">
    <property type="term" value="F:metal ion binding"/>
    <property type="evidence" value="ECO:0007669"/>
    <property type="project" value="UniProtKB-KW"/>
</dbReference>
<feature type="domain" description="HD" evidence="7">
    <location>
        <begin position="40"/>
        <end position="154"/>
    </location>
</feature>
<dbReference type="PROSITE" id="PS51831">
    <property type="entry name" value="HD"/>
    <property type="match status" value="1"/>
</dbReference>
<dbReference type="NCBIfam" id="TIGR00488">
    <property type="entry name" value="bis(5'-nucleosyl)-tetraphosphatase (symmetrical) YqeK"/>
    <property type="match status" value="1"/>
</dbReference>
<accession>A0A429ZE57</accession>
<dbReference type="PANTHER" id="PTHR35795">
    <property type="entry name" value="SLR1885 PROTEIN"/>
    <property type="match status" value="1"/>
</dbReference>
<dbReference type="Gene3D" id="1.10.3210.10">
    <property type="entry name" value="Hypothetical protein af1432"/>
    <property type="match status" value="1"/>
</dbReference>
<evidence type="ECO:0000256" key="3">
    <source>
        <dbReference type="ARBA" id="ARBA00022741"/>
    </source>
</evidence>
<keyword evidence="4" id="KW-0378">Hydrolase</keyword>
<dbReference type="EMBL" id="NGJU01000025">
    <property type="protein sequence ID" value="RST91969.1"/>
    <property type="molecule type" value="Genomic_DNA"/>
</dbReference>
<evidence type="ECO:0000256" key="1">
    <source>
        <dbReference type="ARBA" id="ARBA00012506"/>
    </source>
</evidence>
<evidence type="ECO:0000256" key="6">
    <source>
        <dbReference type="ARBA" id="ARBA00049417"/>
    </source>
</evidence>
<dbReference type="Pfam" id="PF01966">
    <property type="entry name" value="HD"/>
    <property type="match status" value="1"/>
</dbReference>
<comment type="caution">
    <text evidence="8">The sequence shown here is derived from an EMBL/GenBank/DDBJ whole genome shotgun (WGS) entry which is preliminary data.</text>
</comment>
<organism evidence="8 9">
    <name type="scientific">Vagococcus salmoninarum</name>
    <dbReference type="NCBI Taxonomy" id="2739"/>
    <lineage>
        <taxon>Bacteria</taxon>
        <taxon>Bacillati</taxon>
        <taxon>Bacillota</taxon>
        <taxon>Bacilli</taxon>
        <taxon>Lactobacillales</taxon>
        <taxon>Enterococcaceae</taxon>
        <taxon>Vagococcus</taxon>
    </lineage>
</organism>
<dbReference type="PANTHER" id="PTHR35795:SF1">
    <property type="entry name" value="BIS(5'-NUCLEOSYL)-TETRAPHOSPHATASE, SYMMETRICAL"/>
    <property type="match status" value="1"/>
</dbReference>
<keyword evidence="5" id="KW-0408">Iron</keyword>
<name>A0A429ZE57_9ENTE</name>
<dbReference type="InterPro" id="IPR005249">
    <property type="entry name" value="YqeK"/>
</dbReference>
<dbReference type="Proteomes" id="UP000287239">
    <property type="component" value="Unassembled WGS sequence"/>
</dbReference>
<dbReference type="InterPro" id="IPR051094">
    <property type="entry name" value="Diverse_Catalytic_Enzymes"/>
</dbReference>
<evidence type="ECO:0000313" key="9">
    <source>
        <dbReference type="Proteomes" id="UP000287239"/>
    </source>
</evidence>
<proteinExistence type="predicted"/>
<keyword evidence="9" id="KW-1185">Reference proteome</keyword>
<dbReference type="InterPro" id="IPR006674">
    <property type="entry name" value="HD_domain"/>
</dbReference>
<keyword evidence="3" id="KW-0547">Nucleotide-binding</keyword>
<comment type="catalytic activity">
    <reaction evidence="6">
        <text>P(1),P(4)-bis(5'-adenosyl) tetraphosphate + H2O = 2 ADP + 2 H(+)</text>
        <dbReference type="Rhea" id="RHEA:24252"/>
        <dbReference type="ChEBI" id="CHEBI:15377"/>
        <dbReference type="ChEBI" id="CHEBI:15378"/>
        <dbReference type="ChEBI" id="CHEBI:58141"/>
        <dbReference type="ChEBI" id="CHEBI:456216"/>
        <dbReference type="EC" id="3.6.1.41"/>
    </reaction>
</comment>
<evidence type="ECO:0000313" key="8">
    <source>
        <dbReference type="EMBL" id="RST91969.1"/>
    </source>
</evidence>
<dbReference type="AlphaFoldDB" id="A0A429ZE57"/>
<evidence type="ECO:0000256" key="2">
    <source>
        <dbReference type="ARBA" id="ARBA00022723"/>
    </source>
</evidence>
<dbReference type="EC" id="3.6.1.41" evidence="1"/>
<dbReference type="SUPFAM" id="SSF109604">
    <property type="entry name" value="HD-domain/PDEase-like"/>
    <property type="match status" value="1"/>
</dbReference>
<evidence type="ECO:0000259" key="7">
    <source>
        <dbReference type="PROSITE" id="PS51831"/>
    </source>
</evidence>
<dbReference type="InterPro" id="IPR003607">
    <property type="entry name" value="HD/PDEase_dom"/>
</dbReference>